<reference evidence="2" key="1">
    <citation type="submission" date="2020-08" db="EMBL/GenBank/DDBJ databases">
        <title>Multicomponent nature underlies the extraordinary mechanical properties of spider dragline silk.</title>
        <authorList>
            <person name="Kono N."/>
            <person name="Nakamura H."/>
            <person name="Mori M."/>
            <person name="Yoshida Y."/>
            <person name="Ohtoshi R."/>
            <person name="Malay A.D."/>
            <person name="Moran D.A.P."/>
            <person name="Tomita M."/>
            <person name="Numata K."/>
            <person name="Arakawa K."/>
        </authorList>
    </citation>
    <scope>NUCLEOTIDE SEQUENCE</scope>
</reference>
<feature type="compositionally biased region" description="Basic and acidic residues" evidence="1">
    <location>
        <begin position="102"/>
        <end position="111"/>
    </location>
</feature>
<evidence type="ECO:0000256" key="1">
    <source>
        <dbReference type="SAM" id="MobiDB-lite"/>
    </source>
</evidence>
<dbReference type="EMBL" id="BMAW01071711">
    <property type="protein sequence ID" value="GFT79304.1"/>
    <property type="molecule type" value="Genomic_DNA"/>
</dbReference>
<keyword evidence="3" id="KW-1185">Reference proteome</keyword>
<sequence length="143" mass="16087">MASDRTRKIAALSLSCHYPVASRSFLKPLTDLGRRSQLKVALIGGCEKYNEENFWFDKFENDKYSCLEVSVMASRRINARLIQVGNRGLRSELAKKYSLPTDPKRTDEGRGWRNHGNGKTLMVTNDPRDVPSDSGKPEAPWGG</sequence>
<feature type="region of interest" description="Disordered" evidence="1">
    <location>
        <begin position="99"/>
        <end position="143"/>
    </location>
</feature>
<proteinExistence type="predicted"/>
<evidence type="ECO:0000313" key="2">
    <source>
        <dbReference type="EMBL" id="GFT79304.1"/>
    </source>
</evidence>
<name>A0A8X6U6F8_NEPPI</name>
<comment type="caution">
    <text evidence="2">The sequence shown here is derived from an EMBL/GenBank/DDBJ whole genome shotgun (WGS) entry which is preliminary data.</text>
</comment>
<evidence type="ECO:0000313" key="3">
    <source>
        <dbReference type="Proteomes" id="UP000887013"/>
    </source>
</evidence>
<dbReference type="Proteomes" id="UP000887013">
    <property type="component" value="Unassembled WGS sequence"/>
</dbReference>
<gene>
    <name evidence="2" type="ORF">NPIL_144761</name>
</gene>
<organism evidence="2 3">
    <name type="scientific">Nephila pilipes</name>
    <name type="common">Giant wood spider</name>
    <name type="synonym">Nephila maculata</name>
    <dbReference type="NCBI Taxonomy" id="299642"/>
    <lineage>
        <taxon>Eukaryota</taxon>
        <taxon>Metazoa</taxon>
        <taxon>Ecdysozoa</taxon>
        <taxon>Arthropoda</taxon>
        <taxon>Chelicerata</taxon>
        <taxon>Arachnida</taxon>
        <taxon>Araneae</taxon>
        <taxon>Araneomorphae</taxon>
        <taxon>Entelegynae</taxon>
        <taxon>Araneoidea</taxon>
        <taxon>Nephilidae</taxon>
        <taxon>Nephila</taxon>
    </lineage>
</organism>
<accession>A0A8X6U6F8</accession>
<protein>
    <submittedName>
        <fullName evidence="2">Uncharacterized protein</fullName>
    </submittedName>
</protein>
<dbReference type="AlphaFoldDB" id="A0A8X6U6F8"/>